<dbReference type="AlphaFoldDB" id="A0A0P1ALI9"/>
<dbReference type="PANTHER" id="PTHR10048">
    <property type="entry name" value="PHOSPHATIDYLINOSITOL KINASE"/>
    <property type="match status" value="1"/>
</dbReference>
<feature type="compositionally biased region" description="Polar residues" evidence="5">
    <location>
        <begin position="300"/>
        <end position="313"/>
    </location>
</feature>
<dbReference type="OrthoDB" id="10264149at2759"/>
<dbReference type="InterPro" id="IPR018936">
    <property type="entry name" value="PI3/4_kinase_CS"/>
</dbReference>
<dbReference type="FunFam" id="1.10.1070.11:FF:000016">
    <property type="entry name" value="PIK1p Phosphatidylinositol 4-kinase"/>
    <property type="match status" value="1"/>
</dbReference>
<dbReference type="PROSITE" id="PS00915">
    <property type="entry name" value="PI3_4_KINASE_1"/>
    <property type="match status" value="1"/>
</dbReference>
<feature type="region of interest" description="Disordered" evidence="5">
    <location>
        <begin position="298"/>
        <end position="318"/>
    </location>
</feature>
<dbReference type="PROSITE" id="PS50290">
    <property type="entry name" value="PI3_4_KINASE_3"/>
    <property type="match status" value="1"/>
</dbReference>
<reference evidence="9" key="1">
    <citation type="submission" date="2014-09" db="EMBL/GenBank/DDBJ databases">
        <authorList>
            <person name="Sharma Rahul"/>
            <person name="Thines Marco"/>
        </authorList>
    </citation>
    <scope>NUCLEOTIDE SEQUENCE [LARGE SCALE GENOMIC DNA]</scope>
</reference>
<feature type="domain" description="PI3K/PI4K catalytic" evidence="7">
    <location>
        <begin position="711"/>
        <end position="979"/>
    </location>
</feature>
<dbReference type="GO" id="GO:0046854">
    <property type="term" value="P:phosphatidylinositol phosphate biosynthetic process"/>
    <property type="evidence" value="ECO:0007669"/>
    <property type="project" value="InterPro"/>
</dbReference>
<feature type="transmembrane region" description="Helical" evidence="6">
    <location>
        <begin position="119"/>
        <end position="140"/>
    </location>
</feature>
<evidence type="ECO:0000256" key="5">
    <source>
        <dbReference type="SAM" id="MobiDB-lite"/>
    </source>
</evidence>
<dbReference type="GO" id="GO:0048015">
    <property type="term" value="P:phosphatidylinositol-mediated signaling"/>
    <property type="evidence" value="ECO:0007669"/>
    <property type="project" value="TreeGrafter"/>
</dbReference>
<keyword evidence="6" id="KW-0812">Transmembrane</keyword>
<feature type="region of interest" description="Disordered" evidence="5">
    <location>
        <begin position="576"/>
        <end position="596"/>
    </location>
</feature>
<dbReference type="Gene3D" id="3.30.1010.10">
    <property type="entry name" value="Phosphatidylinositol 3-kinase Catalytic Subunit, Chain A, domain 4"/>
    <property type="match status" value="1"/>
</dbReference>
<dbReference type="Gene3D" id="1.10.1070.11">
    <property type="entry name" value="Phosphatidylinositol 3-/4-kinase, catalytic domain"/>
    <property type="match status" value="1"/>
</dbReference>
<keyword evidence="3" id="KW-0808">Transferase</keyword>
<keyword evidence="6" id="KW-1133">Transmembrane helix</keyword>
<dbReference type="CDD" id="cd05168">
    <property type="entry name" value="PI4Kc_III_beta"/>
    <property type="match status" value="1"/>
</dbReference>
<evidence type="ECO:0000256" key="6">
    <source>
        <dbReference type="SAM" id="Phobius"/>
    </source>
</evidence>
<evidence type="ECO:0000313" key="9">
    <source>
        <dbReference type="Proteomes" id="UP000054928"/>
    </source>
</evidence>
<dbReference type="Pfam" id="PF00454">
    <property type="entry name" value="PI3_PI4_kinase"/>
    <property type="match status" value="1"/>
</dbReference>
<sequence>MGVYNLLTLSAESSVLGWYFLVPLASPGGNNLLLRDLRSPLQFRQSLALQPLLSLLRLLFFVYIRRRNKRVPSTRCFVFVVSLIEVATCCLGSLQPLLYMDGHRINTFSKHRQVPWGDFYVAVLGAMAIFSTLLQLSYILQLNKSRGRLADDKLLWEVRSETPRAQWRSKWATLSKQFAGRRKTKDSTFEAIVSLYAHHEGALDRLAVSSSQDEAEFEFYLPQLCSFLLLSAFARSEQLYAILLRKCSESHVFAHKMFWYIQSYCVHNPVFSTEADNQRVQGLIIDVLERGMVPAMVAANPSSPERQPQQQVYANRGSEVSASAQEAEALLLSSQEDHYDTFHDFKWGLTRSTRNHKPSAVSGVEPFELETAFLGLLANISSNLRAVPYGRRNDMLRIWLQDLKDQYLPNNSLYLPVGNSYHRLKHIHVDESFTFSTRERVPFLLCAEIVDYPSPQEEQRKRRSNSVFKGRRFTLGLWDSAGTQDHVATTTSAERTPLVSPDAAKLGFWSESRTPSSPTRLRSFSHHISNKMVQPTELLHGLIDSLVGKNSGEKNLDSKTEALLSQGDDEEEIHQRFLPERSQSQPFSRSSGTYFKRGLTADTNLAERRPMISGQPLPAQITSATTDFDEVESSGPWSPKSDTVLSPQSEASASSPHHLARFDSTDRFLQNLSERDLKLEIDEEVENRNLSPKKRHQVVELPCVIFKERWADKERRIQATSSYGKLSGWRLLPVIVKSDDDLRQEQLALQLIHQFAKVFNEFKVPVFIRPYDVIAISANFGLVEAISDTISLDSLKRNDREFTTLLDFFTRHFGDPSTAEFRKARANFVSSMAGYAIVCFLLQIKDRHNGNILLDAEGHIIHIDFGYILANNPGNMAFEQAPFKLTADFVELMGGPRSAHFQRFRSLCVRSFLVARKYRYRFTLLVEMMLQGNEHLPCFAGDPKGTVNRFAARFQPDLDINSCEDFVQALIDASLDNWRTRWYDKYQRWIVGVF</sequence>
<dbReference type="RefSeq" id="XP_024578394.1">
    <property type="nucleotide sequence ID" value="XM_024727860.1"/>
</dbReference>
<dbReference type="InterPro" id="IPR042236">
    <property type="entry name" value="PI3K_accessory_sf"/>
</dbReference>
<dbReference type="GO" id="GO:0016020">
    <property type="term" value="C:membrane"/>
    <property type="evidence" value="ECO:0007669"/>
    <property type="project" value="TreeGrafter"/>
</dbReference>
<dbReference type="SUPFAM" id="SSF56112">
    <property type="entry name" value="Protein kinase-like (PK-like)"/>
    <property type="match status" value="1"/>
</dbReference>
<dbReference type="EMBL" id="CCYD01000610">
    <property type="protein sequence ID" value="CEG42025.1"/>
    <property type="molecule type" value="Genomic_DNA"/>
</dbReference>
<dbReference type="STRING" id="4781.A0A0P1ALI9"/>
<dbReference type="EC" id="2.7.1.67" evidence="2"/>
<dbReference type="Proteomes" id="UP000054928">
    <property type="component" value="Unassembled WGS sequence"/>
</dbReference>
<dbReference type="InterPro" id="IPR015433">
    <property type="entry name" value="PI3/4_kinase"/>
</dbReference>
<keyword evidence="6" id="KW-0472">Membrane</keyword>
<organism evidence="8 9">
    <name type="scientific">Plasmopara halstedii</name>
    <name type="common">Downy mildew of sunflower</name>
    <dbReference type="NCBI Taxonomy" id="4781"/>
    <lineage>
        <taxon>Eukaryota</taxon>
        <taxon>Sar</taxon>
        <taxon>Stramenopiles</taxon>
        <taxon>Oomycota</taxon>
        <taxon>Peronosporomycetes</taxon>
        <taxon>Peronosporales</taxon>
        <taxon>Peronosporaceae</taxon>
        <taxon>Plasmopara</taxon>
    </lineage>
</organism>
<feature type="transmembrane region" description="Helical" evidence="6">
    <location>
        <begin position="47"/>
        <end position="64"/>
    </location>
</feature>
<evidence type="ECO:0000256" key="3">
    <source>
        <dbReference type="ARBA" id="ARBA00022679"/>
    </source>
</evidence>
<dbReference type="InterPro" id="IPR057754">
    <property type="entry name" value="PI4-kinase_beta/PIK1_cat"/>
</dbReference>
<protein>
    <recommendedName>
        <fullName evidence="2">1-phosphatidylinositol 4-kinase</fullName>
        <ecNumber evidence="2">2.7.1.67</ecNumber>
    </recommendedName>
</protein>
<dbReference type="Gene3D" id="1.25.40.70">
    <property type="entry name" value="Phosphatidylinositol 3-kinase, accessory domain (PIK)"/>
    <property type="match status" value="1"/>
</dbReference>
<keyword evidence="9" id="KW-1185">Reference proteome</keyword>
<dbReference type="SMART" id="SM00146">
    <property type="entry name" value="PI3Kc"/>
    <property type="match status" value="1"/>
</dbReference>
<feature type="region of interest" description="Disordered" evidence="5">
    <location>
        <begin position="626"/>
        <end position="657"/>
    </location>
</feature>
<accession>A0A0P1ALI9</accession>
<evidence type="ECO:0000259" key="7">
    <source>
        <dbReference type="PROSITE" id="PS50290"/>
    </source>
</evidence>
<dbReference type="InterPro" id="IPR036940">
    <property type="entry name" value="PI3/4_kinase_cat_sf"/>
</dbReference>
<comment type="catalytic activity">
    <reaction evidence="1">
        <text>a 1,2-diacyl-sn-glycero-3-phospho-(1D-myo-inositol) + ATP = a 1,2-diacyl-sn-glycero-3-phospho-(1D-myo-inositol 4-phosphate) + ADP + H(+)</text>
        <dbReference type="Rhea" id="RHEA:19877"/>
        <dbReference type="ChEBI" id="CHEBI:15378"/>
        <dbReference type="ChEBI" id="CHEBI:30616"/>
        <dbReference type="ChEBI" id="CHEBI:57880"/>
        <dbReference type="ChEBI" id="CHEBI:58178"/>
        <dbReference type="ChEBI" id="CHEBI:456216"/>
        <dbReference type="EC" id="2.7.1.67"/>
    </reaction>
</comment>
<proteinExistence type="predicted"/>
<dbReference type="InterPro" id="IPR011009">
    <property type="entry name" value="Kinase-like_dom_sf"/>
</dbReference>
<feature type="compositionally biased region" description="Polar residues" evidence="5">
    <location>
        <begin position="640"/>
        <end position="655"/>
    </location>
</feature>
<keyword evidence="4 8" id="KW-0418">Kinase</keyword>
<name>A0A0P1ALI9_PLAHL</name>
<dbReference type="PROSITE" id="PS00916">
    <property type="entry name" value="PI3_4_KINASE_2"/>
    <property type="match status" value="1"/>
</dbReference>
<dbReference type="GO" id="GO:0005737">
    <property type="term" value="C:cytoplasm"/>
    <property type="evidence" value="ECO:0007669"/>
    <property type="project" value="TreeGrafter"/>
</dbReference>
<dbReference type="SUPFAM" id="SSF48371">
    <property type="entry name" value="ARM repeat"/>
    <property type="match status" value="1"/>
</dbReference>
<dbReference type="GeneID" id="36407387"/>
<feature type="compositionally biased region" description="Polar residues" evidence="5">
    <location>
        <begin position="581"/>
        <end position="593"/>
    </location>
</feature>
<dbReference type="GO" id="GO:0004430">
    <property type="term" value="F:1-phosphatidylinositol 4-kinase activity"/>
    <property type="evidence" value="ECO:0007669"/>
    <property type="project" value="UniProtKB-EC"/>
</dbReference>
<dbReference type="OMA" id="YDKYQRW"/>
<evidence type="ECO:0000256" key="2">
    <source>
        <dbReference type="ARBA" id="ARBA00012169"/>
    </source>
</evidence>
<dbReference type="InterPro" id="IPR000403">
    <property type="entry name" value="PI3/4_kinase_cat_dom"/>
</dbReference>
<feature type="transmembrane region" description="Helical" evidence="6">
    <location>
        <begin position="76"/>
        <end position="99"/>
    </location>
</feature>
<evidence type="ECO:0000256" key="4">
    <source>
        <dbReference type="ARBA" id="ARBA00022777"/>
    </source>
</evidence>
<evidence type="ECO:0000256" key="1">
    <source>
        <dbReference type="ARBA" id="ARBA00001686"/>
    </source>
</evidence>
<evidence type="ECO:0000313" key="8">
    <source>
        <dbReference type="EMBL" id="CEG42025.1"/>
    </source>
</evidence>
<dbReference type="InterPro" id="IPR016024">
    <property type="entry name" value="ARM-type_fold"/>
</dbReference>
<dbReference type="PANTHER" id="PTHR10048:SF22">
    <property type="entry name" value="PHOSPHATIDYLINOSITOL 4-KINASE BETA"/>
    <property type="match status" value="1"/>
</dbReference>